<dbReference type="InterPro" id="IPR008919">
    <property type="entry name" value="Retrov_capsid_N"/>
</dbReference>
<organism evidence="2 3">
    <name type="scientific">Cricetulus griseus</name>
    <name type="common">Chinese hamster</name>
    <name type="synonym">Cricetulus barabensis griseus</name>
    <dbReference type="NCBI Taxonomy" id="10029"/>
    <lineage>
        <taxon>Eukaryota</taxon>
        <taxon>Metazoa</taxon>
        <taxon>Chordata</taxon>
        <taxon>Craniata</taxon>
        <taxon>Vertebrata</taxon>
        <taxon>Euteleostomi</taxon>
        <taxon>Mammalia</taxon>
        <taxon>Eutheria</taxon>
        <taxon>Euarchontoglires</taxon>
        <taxon>Glires</taxon>
        <taxon>Rodentia</taxon>
        <taxon>Myomorpha</taxon>
        <taxon>Muroidea</taxon>
        <taxon>Cricetidae</taxon>
        <taxon>Cricetinae</taxon>
        <taxon>Cricetulus</taxon>
    </lineage>
</organism>
<accession>A0A061HXN9</accession>
<dbReference type="InterPro" id="IPR011009">
    <property type="entry name" value="Kinase-like_dom_sf"/>
</dbReference>
<feature type="non-terminal residue" evidence="2">
    <location>
        <position position="1"/>
    </location>
</feature>
<dbReference type="GO" id="GO:0019068">
    <property type="term" value="P:virion assembly"/>
    <property type="evidence" value="ECO:0007669"/>
    <property type="project" value="InterPro"/>
</dbReference>
<dbReference type="Gene3D" id="3.30.200.20">
    <property type="entry name" value="Phosphorylase Kinase, domain 1"/>
    <property type="match status" value="1"/>
</dbReference>
<dbReference type="Gene3D" id="1.10.375.10">
    <property type="entry name" value="Human Immunodeficiency Virus Type 1 Capsid Protein"/>
    <property type="match status" value="1"/>
</dbReference>
<dbReference type="EC" id="2.7.11.22" evidence="2"/>
<protein>
    <submittedName>
        <fullName evidence="2">Cyclin-dependent kinase-like 5</fullName>
        <ecNumber evidence="2">2.7.11.22</ecNumber>
    </submittedName>
</protein>
<dbReference type="SUPFAM" id="SSF47943">
    <property type="entry name" value="Retrovirus capsid protein, N-terminal core domain"/>
    <property type="match status" value="1"/>
</dbReference>
<dbReference type="Proteomes" id="UP000030759">
    <property type="component" value="Unassembled WGS sequence"/>
</dbReference>
<gene>
    <name evidence="2" type="ORF">H671_xg20504</name>
</gene>
<dbReference type="EMBL" id="KE685744">
    <property type="protein sequence ID" value="ERE65108.1"/>
    <property type="molecule type" value="Genomic_DNA"/>
</dbReference>
<proteinExistence type="predicted"/>
<keyword evidence="2" id="KW-0808">Transferase</keyword>
<evidence type="ECO:0000259" key="1">
    <source>
        <dbReference type="Pfam" id="PF02093"/>
    </source>
</evidence>
<keyword evidence="2" id="KW-0418">Kinase</keyword>
<sequence>LYNWKNQNPSFITSPDSLISLIDSIFFNHLPMWGNSQQILHTLFTTEEREQILMKTTEAVPRTASMAKDQRAELIDHTLPRKRPQLDYNTDTAFLERLLDTYALYTLIDPEDLANLKVISLAFVTQSAPDIRRQIQKMDDLQKRTVVGKLYTISDDERKGEISEMYSIAPKIYLIPNIGNVMNKFEILGVVGEGAYGVVLKCRHKAST</sequence>
<evidence type="ECO:0000313" key="2">
    <source>
        <dbReference type="EMBL" id="ERE65108.1"/>
    </source>
</evidence>
<feature type="domain" description="Core shell protein Gag P30" evidence="1">
    <location>
        <begin position="1"/>
        <end position="91"/>
    </location>
</feature>
<dbReference type="AlphaFoldDB" id="A0A061HXN9"/>
<evidence type="ECO:0000313" key="3">
    <source>
        <dbReference type="Proteomes" id="UP000030759"/>
    </source>
</evidence>
<dbReference type="GO" id="GO:0004693">
    <property type="term" value="F:cyclin-dependent protein serine/threonine kinase activity"/>
    <property type="evidence" value="ECO:0007669"/>
    <property type="project" value="UniProtKB-EC"/>
</dbReference>
<dbReference type="SUPFAM" id="SSF56112">
    <property type="entry name" value="Protein kinase-like (PK-like)"/>
    <property type="match status" value="1"/>
</dbReference>
<dbReference type="InterPro" id="IPR050462">
    <property type="entry name" value="Retroviral_Gag-Pol_poly"/>
</dbReference>
<dbReference type="InterPro" id="IPR003036">
    <property type="entry name" value="Gag_P30"/>
</dbReference>
<reference evidence="3" key="1">
    <citation type="journal article" date="2013" name="Nat. Biotechnol.">
        <title>Chinese hamster genome sequenced from sorted chromosomes.</title>
        <authorList>
            <person name="Brinkrolf K."/>
            <person name="Rupp O."/>
            <person name="Laux H."/>
            <person name="Kollin F."/>
            <person name="Ernst W."/>
            <person name="Linke B."/>
            <person name="Kofler R."/>
            <person name="Romand S."/>
            <person name="Hesse F."/>
            <person name="Budach W.E."/>
            <person name="Galosy S."/>
            <person name="Muller D."/>
            <person name="Noll T."/>
            <person name="Wienberg J."/>
            <person name="Jostock T."/>
            <person name="Leonard M."/>
            <person name="Grillari J."/>
            <person name="Tauch A."/>
            <person name="Goesmann A."/>
            <person name="Helk B."/>
            <person name="Mott J.E."/>
            <person name="Puhler A."/>
            <person name="Borth N."/>
        </authorList>
    </citation>
    <scope>NUCLEOTIDE SEQUENCE [LARGE SCALE GENOMIC DNA]</scope>
    <source>
        <strain evidence="3">17A/GY</strain>
    </source>
</reference>
<dbReference type="PANTHER" id="PTHR33166">
    <property type="entry name" value="GAG_P30 DOMAIN-CONTAINING PROTEIN"/>
    <property type="match status" value="1"/>
</dbReference>
<dbReference type="Pfam" id="PF02093">
    <property type="entry name" value="Gag_p30"/>
    <property type="match status" value="1"/>
</dbReference>
<name>A0A061HXN9_CRIGR</name>